<name>A0ABY8U5R9_TETOB</name>
<protein>
    <recommendedName>
        <fullName evidence="2">Chitin-binding type-4 domain-containing protein</fullName>
    </recommendedName>
</protein>
<organism evidence="3 4">
    <name type="scientific">Tetradesmus obliquus</name>
    <name type="common">Green alga</name>
    <name type="synonym">Acutodesmus obliquus</name>
    <dbReference type="NCBI Taxonomy" id="3088"/>
    <lineage>
        <taxon>Eukaryota</taxon>
        <taxon>Viridiplantae</taxon>
        <taxon>Chlorophyta</taxon>
        <taxon>core chlorophytes</taxon>
        <taxon>Chlorophyceae</taxon>
        <taxon>CS clade</taxon>
        <taxon>Sphaeropleales</taxon>
        <taxon>Scenedesmaceae</taxon>
        <taxon>Tetradesmus</taxon>
    </lineage>
</organism>
<dbReference type="Pfam" id="PF03067">
    <property type="entry name" value="LPMO_10"/>
    <property type="match status" value="1"/>
</dbReference>
<reference evidence="3 4" key="1">
    <citation type="submission" date="2023-05" db="EMBL/GenBank/DDBJ databases">
        <title>A 100% complete, gapless, phased diploid assembly of the Scenedesmus obliquus UTEX 3031 genome.</title>
        <authorList>
            <person name="Biondi T.C."/>
            <person name="Hanschen E.R."/>
            <person name="Kwon T."/>
            <person name="Eng W."/>
            <person name="Kruse C.P.S."/>
            <person name="Koehler S.I."/>
            <person name="Kunde Y."/>
            <person name="Gleasner C.D."/>
            <person name="You Mak K.T."/>
            <person name="Polle J."/>
            <person name="Hovde B.T."/>
            <person name="Starkenburg S.R."/>
        </authorList>
    </citation>
    <scope>NUCLEOTIDE SEQUENCE [LARGE SCALE GENOMIC DNA]</scope>
    <source>
        <strain evidence="3 4">DOE0152z</strain>
    </source>
</reference>
<dbReference type="EMBL" id="CP126214">
    <property type="protein sequence ID" value="WIA16617.1"/>
    <property type="molecule type" value="Genomic_DNA"/>
</dbReference>
<feature type="region of interest" description="Disordered" evidence="1">
    <location>
        <begin position="10"/>
        <end position="29"/>
    </location>
</feature>
<gene>
    <name evidence="3" type="ORF">OEZ85_013284</name>
</gene>
<sequence length="394" mass="40640">MWSPHIVGLSCRPSVSSTDPGGKPAGQPVGELVTVTFGTASHSPGSRNEAFFNNWYANAGNGLGPSPFRPAGSPGVCGDPYQEAPASNMANFAGPVTTYRSGQTITVNVRLQVNHGGRLTFRLCDRRTNLDQGCFNARTLQRADGRGPHWYILTGSWAGTNAGRPETASFDLTLPSGFSCPGGCVLQMEYFTYNTCIEQCDRSVCGFYADRRNQITNQAGPLDICRAGGPQEIFLNCADVVITGGTGPTPPGPTPPGGCAKCNLPASQGGCKCDANCNCLPGPGPTPPGPTPGGGCARCSLAAWQGGCKCDSNCGCLPGTGGSPCDKCNIAVSNGGCKCDSSCNCLARTMSARAANVTAAASRMASRRARAGVTRQGSGCLPGQSASMDHLFMK</sequence>
<evidence type="ECO:0000259" key="2">
    <source>
        <dbReference type="Pfam" id="PF03067"/>
    </source>
</evidence>
<evidence type="ECO:0000313" key="4">
    <source>
        <dbReference type="Proteomes" id="UP001244341"/>
    </source>
</evidence>
<proteinExistence type="predicted"/>
<feature type="domain" description="Chitin-binding type-4" evidence="2">
    <location>
        <begin position="76"/>
        <end position="240"/>
    </location>
</feature>
<keyword evidence="4" id="KW-1185">Reference proteome</keyword>
<evidence type="ECO:0000256" key="1">
    <source>
        <dbReference type="SAM" id="MobiDB-lite"/>
    </source>
</evidence>
<dbReference type="InterPro" id="IPR004302">
    <property type="entry name" value="Cellulose/chitin-bd_N"/>
</dbReference>
<evidence type="ECO:0000313" key="3">
    <source>
        <dbReference type="EMBL" id="WIA16617.1"/>
    </source>
</evidence>
<dbReference type="Proteomes" id="UP001244341">
    <property type="component" value="Chromosome 7b"/>
</dbReference>
<accession>A0ABY8U5R9</accession>